<protein>
    <recommendedName>
        <fullName evidence="4">Relaxase/mobilization nuclease domain protein</fullName>
    </recommendedName>
</protein>
<keyword evidence="1" id="KW-0175">Coiled coil</keyword>
<dbReference type="AlphaFoldDB" id="U2QRT6"/>
<dbReference type="HOGENOM" id="CLU_031118_1_0_9"/>
<dbReference type="Proteomes" id="UP000016608">
    <property type="component" value="Unassembled WGS sequence"/>
</dbReference>
<dbReference type="eggNOG" id="COG3843">
    <property type="taxonomic scope" value="Bacteria"/>
</dbReference>
<evidence type="ECO:0000256" key="1">
    <source>
        <dbReference type="SAM" id="Coils"/>
    </source>
</evidence>
<organism evidence="2 3">
    <name type="scientific">Eubacterium ramulus ATCC 29099</name>
    <dbReference type="NCBI Taxonomy" id="1256908"/>
    <lineage>
        <taxon>Bacteria</taxon>
        <taxon>Bacillati</taxon>
        <taxon>Bacillota</taxon>
        <taxon>Clostridia</taxon>
        <taxon>Eubacteriales</taxon>
        <taxon>Eubacteriaceae</taxon>
        <taxon>Eubacterium</taxon>
    </lineage>
</organism>
<dbReference type="EMBL" id="AWVJ01000135">
    <property type="protein sequence ID" value="ERK43998.1"/>
    <property type="molecule type" value="Genomic_DNA"/>
</dbReference>
<keyword evidence="3" id="KW-1185">Reference proteome</keyword>
<accession>U2QRT6</accession>
<dbReference type="PATRIC" id="fig|1256908.3.peg.1987"/>
<proteinExistence type="predicted"/>
<name>U2QRT6_EUBRA</name>
<sequence>MTLGFDPEGIKAVIAGEHPLPELPEEPTVPPRRVNLIIDIQERMAQGKGPAYERWAKVYNLKQMAAALQYLQEHHLTDYAALTARTEAAVDHFHKLSDELRTTEEALSKTSELMAATVDYAKTRPVFDGYKAARYSKKYLAQHEAELATYRAAKDTMNTILNGAKLPKIEALKKSRRELARQKKALYAEYREAQRQMREAVAIKANIDHLLGITDERENKAQER</sequence>
<gene>
    <name evidence="2" type="ORF">HMPREF0373_02157</name>
</gene>
<evidence type="ECO:0000313" key="3">
    <source>
        <dbReference type="Proteomes" id="UP000016608"/>
    </source>
</evidence>
<reference evidence="2 3" key="1">
    <citation type="submission" date="2013-06" db="EMBL/GenBank/DDBJ databases">
        <authorList>
            <person name="Weinstock G."/>
            <person name="Sodergren E."/>
            <person name="Lobos E.A."/>
            <person name="Fulton L."/>
            <person name="Fulton R."/>
            <person name="Courtney L."/>
            <person name="Fronick C."/>
            <person name="O'Laughlin M."/>
            <person name="Godfrey J."/>
            <person name="Wilson R.M."/>
            <person name="Miner T."/>
            <person name="Farmer C."/>
            <person name="Delehaunty K."/>
            <person name="Cordes M."/>
            <person name="Minx P."/>
            <person name="Tomlinson C."/>
            <person name="Chen J."/>
            <person name="Wollam A."/>
            <person name="Pepin K.H."/>
            <person name="Bhonagiri V."/>
            <person name="Zhang X."/>
            <person name="Warren W."/>
            <person name="Mitreva M."/>
            <person name="Mardis E.R."/>
            <person name="Wilson R.K."/>
        </authorList>
    </citation>
    <scope>NUCLEOTIDE SEQUENCE [LARGE SCALE GENOMIC DNA]</scope>
    <source>
        <strain evidence="2 3">ATCC 29099</strain>
    </source>
</reference>
<evidence type="ECO:0000313" key="2">
    <source>
        <dbReference type="EMBL" id="ERK43998.1"/>
    </source>
</evidence>
<evidence type="ECO:0008006" key="4">
    <source>
        <dbReference type="Google" id="ProtNLM"/>
    </source>
</evidence>
<feature type="coiled-coil region" evidence="1">
    <location>
        <begin position="169"/>
        <end position="203"/>
    </location>
</feature>
<comment type="caution">
    <text evidence="2">The sequence shown here is derived from an EMBL/GenBank/DDBJ whole genome shotgun (WGS) entry which is preliminary data.</text>
</comment>